<gene>
    <name evidence="2" type="ORF">STVIR_2257</name>
</gene>
<evidence type="ECO:0000256" key="1">
    <source>
        <dbReference type="SAM" id="MobiDB-lite"/>
    </source>
</evidence>
<dbReference type="EMBL" id="AMLP01000074">
    <property type="protein sequence ID" value="ELS56799.1"/>
    <property type="molecule type" value="Genomic_DNA"/>
</dbReference>
<reference evidence="2 3" key="1">
    <citation type="journal article" date="2013" name="Genome Announc.">
        <title>Draft Genome Sequence of Streptomyces viridochromogenes Strain Tu57, Producer of Avilamycin.</title>
        <authorList>
            <person name="Gruning B.A."/>
            <person name="Erxleben A."/>
            <person name="Hahnlein A."/>
            <person name="Gunther S."/>
        </authorList>
    </citation>
    <scope>NUCLEOTIDE SEQUENCE [LARGE SCALE GENOMIC DNA]</scope>
    <source>
        <strain evidence="2 3">Tue57</strain>
    </source>
</reference>
<feature type="region of interest" description="Disordered" evidence="1">
    <location>
        <begin position="297"/>
        <end position="336"/>
    </location>
</feature>
<feature type="region of interest" description="Disordered" evidence="1">
    <location>
        <begin position="1"/>
        <end position="24"/>
    </location>
</feature>
<sequence>MQGLVAEGGEHLDGPGHLGQGRLQRGPDRLVLGVLGGGTGEQVAELAMGVTEFGGEPVSRLLVVRRHRQRRRALPDRVGHQLRRPVVPVRHAQRQPRPGAQGADEAVDVAEAAPQRARARVGLVGLGEEPRVAEGLGGEMGERGVVVLLGPVPGGLGRLQPAFRRGAVFAELAQAVAEPPLRLDDQALAVRLGAQVGQRRLQHLGGLREPPLPQQEPAELVPRPGAQRAALARLVGPVRRLEGVFGGLLGQPPAAEHLRQLQMQLGPPRGLQMRSAVLQGRPQRPLRLRGVAEVVREPGQPGLVLHREPRQTRPDERRRGPREQLRGPLHVPGERRQLREHRLRLRGPGGQPHIVPGPPVDEREHLTGGGLGVGEDGLVHRVLGLVHPAHQNPRPAHQHGRRLPDLRAVLGVQREHPVVQVGDRREGLGDLARESAYVGSTRACRQGLPGVARLRVQLGGLLEQGDALGAQVHRPVVGDLRPVAGGQLDALGGPRHRRPGLDGVRLQGVRQPPRLGEQRGQIGLRVLGHAGRGRRGRRRGRRPHRRTRPQRQPLHQWPLCHTRACPLADVRRAVALVEARGQREGLPARVGGEFASGPVAAHRARHLLITQPERAQAVHEQGHHRHEVQLAARMPVVREVRRPLREQLQAARLVPGQRAELHVVRVRPAHALHGPHEPESPQMVGAGLVLAAQAQQRHQGGREDRVRLVGACELALKDRPPQPQRRHVPAPLRLPPPLPVQLAGVAVGHAVPVGGQPGGVRPLGPRHVPDMRGHAELGAANGPFGVPGEPVAALHLAEPLLDRGQRDVRLVEHAGRHPLEDPVQRVRLVLVEVLGPLVPHAQQTREGDEHLRLLRAVVVDLQLVSERLDHGERDVQLLGLGEQPLRARVAGGTLRLLAVLLHRPAQ</sequence>
<dbReference type="PATRIC" id="fig|1160705.3.peg.2246"/>
<feature type="compositionally biased region" description="Basic residues" evidence="1">
    <location>
        <begin position="531"/>
        <end position="549"/>
    </location>
</feature>
<evidence type="ECO:0000313" key="3">
    <source>
        <dbReference type="Proteomes" id="UP000011205"/>
    </source>
</evidence>
<accession>L8PKM1</accession>
<comment type="caution">
    <text evidence="2">The sequence shown here is derived from an EMBL/GenBank/DDBJ whole genome shotgun (WGS) entry which is preliminary data.</text>
</comment>
<evidence type="ECO:0000313" key="2">
    <source>
        <dbReference type="EMBL" id="ELS56799.1"/>
    </source>
</evidence>
<feature type="region of interest" description="Disordered" evidence="1">
    <location>
        <begin position="530"/>
        <end position="553"/>
    </location>
</feature>
<dbReference type="AlphaFoldDB" id="L8PKM1"/>
<feature type="compositionally biased region" description="Basic and acidic residues" evidence="1">
    <location>
        <begin position="305"/>
        <end position="325"/>
    </location>
</feature>
<organism evidence="2 3">
    <name type="scientific">Streptomyces viridochromogenes Tue57</name>
    <dbReference type="NCBI Taxonomy" id="1160705"/>
    <lineage>
        <taxon>Bacteria</taxon>
        <taxon>Bacillati</taxon>
        <taxon>Actinomycetota</taxon>
        <taxon>Actinomycetes</taxon>
        <taxon>Kitasatosporales</taxon>
        <taxon>Streptomycetaceae</taxon>
        <taxon>Streptomyces</taxon>
    </lineage>
</organism>
<name>L8PKM1_STRVR</name>
<dbReference type="Proteomes" id="UP000011205">
    <property type="component" value="Unassembled WGS sequence"/>
</dbReference>
<protein>
    <submittedName>
        <fullName evidence="2">Uncharacterized protein</fullName>
    </submittedName>
</protein>
<proteinExistence type="predicted"/>